<evidence type="ECO:0000313" key="4">
    <source>
        <dbReference type="EMBL" id="CUS36414.1"/>
    </source>
</evidence>
<feature type="domain" description="Cadherin-like beta-sandwich-like" evidence="3">
    <location>
        <begin position="363"/>
        <end position="460"/>
    </location>
</feature>
<feature type="compositionally biased region" description="Polar residues" evidence="1">
    <location>
        <begin position="744"/>
        <end position="755"/>
    </location>
</feature>
<proteinExistence type="predicted"/>
<accession>A0A0S4LHM1</accession>
<dbReference type="STRING" id="1742973.COMA2_230021"/>
<evidence type="ECO:0000259" key="3">
    <source>
        <dbReference type="Pfam" id="PF12733"/>
    </source>
</evidence>
<feature type="domain" description="Cadherin-like beta-sandwich-like" evidence="3">
    <location>
        <begin position="472"/>
        <end position="566"/>
    </location>
</feature>
<dbReference type="InterPro" id="IPR025883">
    <property type="entry name" value="Cadherin-like_domain"/>
</dbReference>
<dbReference type="AlphaFoldDB" id="A0A0S4LHM1"/>
<keyword evidence="2" id="KW-0812">Transmembrane</keyword>
<protein>
    <recommendedName>
        <fullName evidence="3">Cadherin-like beta-sandwich-like domain-containing protein</fullName>
    </recommendedName>
</protein>
<name>A0A0S4LHM1_9BACT</name>
<dbReference type="Pfam" id="PF12733">
    <property type="entry name" value="Cadherin-like"/>
    <property type="match status" value="6"/>
</dbReference>
<feature type="region of interest" description="Disordered" evidence="1">
    <location>
        <begin position="698"/>
        <end position="794"/>
    </location>
</feature>
<keyword evidence="2" id="KW-1133">Transmembrane helix</keyword>
<keyword evidence="5" id="KW-1185">Reference proteome</keyword>
<evidence type="ECO:0000256" key="2">
    <source>
        <dbReference type="SAM" id="Phobius"/>
    </source>
</evidence>
<feature type="domain" description="Cadherin-like beta-sandwich-like" evidence="3">
    <location>
        <begin position="266"/>
        <end position="352"/>
    </location>
</feature>
<feature type="domain" description="Cadherin-like beta-sandwich-like" evidence="3">
    <location>
        <begin position="64"/>
        <end position="144"/>
    </location>
</feature>
<feature type="compositionally biased region" description="Polar residues" evidence="1">
    <location>
        <begin position="768"/>
        <end position="794"/>
    </location>
</feature>
<reference evidence="5" key="1">
    <citation type="submission" date="2015-10" db="EMBL/GenBank/DDBJ databases">
        <authorList>
            <person name="Luecker S."/>
            <person name="Luecker S."/>
        </authorList>
    </citation>
    <scope>NUCLEOTIDE SEQUENCE [LARGE SCALE GENOMIC DNA]</scope>
</reference>
<organism evidence="4 5">
    <name type="scientific">Candidatus Nitrospira nitrificans</name>
    <dbReference type="NCBI Taxonomy" id="1742973"/>
    <lineage>
        <taxon>Bacteria</taxon>
        <taxon>Pseudomonadati</taxon>
        <taxon>Nitrospirota</taxon>
        <taxon>Nitrospiria</taxon>
        <taxon>Nitrospirales</taxon>
        <taxon>Nitrospiraceae</taxon>
        <taxon>Nitrospira</taxon>
    </lineage>
</organism>
<keyword evidence="2" id="KW-0472">Membrane</keyword>
<feature type="domain" description="Cadherin-like beta-sandwich-like" evidence="3">
    <location>
        <begin position="152"/>
        <end position="247"/>
    </location>
</feature>
<dbReference type="Proteomes" id="UP000198736">
    <property type="component" value="Unassembled WGS sequence"/>
</dbReference>
<sequence length="794" mass="81774">MDPHSTPPRERDHTTMMRTLTVVRQYLAASFLFGIGLVAYGCGDSATVSEPAELGGLSVSTGTLEPPFNPATTDYTVQLSSDVSSTTITASPRVAGDTIRIDNQPTTSQTITLDSPGAEKSVSIVVTDSGAGGGSKSYTVRVRRDLEDNSLRALSVSSGTLAPSPFDKDTLNYSVNGVGASVTSITISATKSDQDSIMRIGSVTVPAGTPSGQATVQLGNTGSATPVSIEITRPGGSKKTYTVTINRGPSDNSFLQSLSLPPGLQLNPRFGSSITGYEVNVANNVTSITVTPRAQDTTARISVNGLATASGQPSQPILLNEPGVNASRTNINITVIAQNNNTQKVYTVTVIRAALGGNNNLSALSVRAGTTTLSLSPSPFDSNTLVYTGNVANNVTEVAVTATRQDANASITVNGQPTNSGAARTVTLIPAGQNQSTTTIPIIVTAQNSSQKTYTVNIIRAALGGNNNLQSLTVQSLNVPSHTLSPPFSQTRARTDYALDVDNNVGSITVNAIPQDSGASVRILVNGAASGTNSISLPLGPSTTEIEIIVRAPNGTEKPYSITVDRAAASSNNNLSALSVRVGNIAQPLSPPFAAGTLAYTVNVASSVNEVTVAATKADRDATMAIGSVTVPPGTLTGETTVPVNTTLSIAVTAPSGGAPKTYTVTVNRTVAEPPPPTVAPDLIREDDTCPPGIPPAECAPDFNGNPTSREDNITSVTRPRFSIPPPGAGETAKLYRDGVEEPSSFNSGDNTLRPNNPLPDGAYDITYTLSNSGSESGPSPAMTPQLQINTSAP</sequence>
<dbReference type="EMBL" id="CZPZ01000016">
    <property type="protein sequence ID" value="CUS36414.1"/>
    <property type="molecule type" value="Genomic_DNA"/>
</dbReference>
<gene>
    <name evidence="4" type="ORF">COMA2_230021</name>
</gene>
<feature type="domain" description="Cadherin-like beta-sandwich-like" evidence="3">
    <location>
        <begin position="575"/>
        <end position="669"/>
    </location>
</feature>
<feature type="transmembrane region" description="Helical" evidence="2">
    <location>
        <begin position="21"/>
        <end position="41"/>
    </location>
</feature>
<dbReference type="OrthoDB" id="2663432at2"/>
<evidence type="ECO:0000256" key="1">
    <source>
        <dbReference type="SAM" id="MobiDB-lite"/>
    </source>
</evidence>
<evidence type="ECO:0000313" key="5">
    <source>
        <dbReference type="Proteomes" id="UP000198736"/>
    </source>
</evidence>